<sequence>MTYYYQTDCQNACSNGYCNNSYSYSYGRYMYNCVQNPSGVYNTLSNCNNNCSNGYCNQTYNSYHSRYEYNCTENDAGVYNSYYSCSNNCYDGYCDTTYSYSLSRYEYTCTKYTQNTKIWYFLLLLIPIFGIIFISIINYCQKKRRAAKSILKQASKIPSKFAIQSISEMIPPNGELGLFIPLTLEQHDKLNQIMSQVHYYQPQPIYLPQLIQIVQNAPQSQTVSNPDIYLAQMPIIPQ</sequence>
<evidence type="ECO:0000256" key="1">
    <source>
        <dbReference type="SAM" id="Phobius"/>
    </source>
</evidence>
<organism evidence="2">
    <name type="scientific">Hexamita inflata</name>
    <dbReference type="NCBI Taxonomy" id="28002"/>
    <lineage>
        <taxon>Eukaryota</taxon>
        <taxon>Metamonada</taxon>
        <taxon>Diplomonadida</taxon>
        <taxon>Hexamitidae</taxon>
        <taxon>Hexamitinae</taxon>
        <taxon>Hexamita</taxon>
    </lineage>
</organism>
<accession>A0AA86RI51</accession>
<dbReference type="Proteomes" id="UP001642409">
    <property type="component" value="Unassembled WGS sequence"/>
</dbReference>
<comment type="caution">
    <text evidence="2">The sequence shown here is derived from an EMBL/GenBank/DDBJ whole genome shotgun (WGS) entry which is preliminary data.</text>
</comment>
<dbReference type="EMBL" id="CAXDID020000418">
    <property type="protein sequence ID" value="CAL6089268.1"/>
    <property type="molecule type" value="Genomic_DNA"/>
</dbReference>
<dbReference type="EMBL" id="CATOUU010001023">
    <property type="protein sequence ID" value="CAI9967415.1"/>
    <property type="molecule type" value="Genomic_DNA"/>
</dbReference>
<evidence type="ECO:0000313" key="2">
    <source>
        <dbReference type="EMBL" id="CAI9967415.1"/>
    </source>
</evidence>
<keyword evidence="1" id="KW-0812">Transmembrane</keyword>
<keyword evidence="4" id="KW-1185">Reference proteome</keyword>
<evidence type="ECO:0000313" key="3">
    <source>
        <dbReference type="EMBL" id="CAL6089268.1"/>
    </source>
</evidence>
<proteinExistence type="predicted"/>
<gene>
    <name evidence="2" type="ORF">HINF_LOCUS55060</name>
    <name evidence="3" type="ORF">HINF_LOCUS64751</name>
</gene>
<protein>
    <submittedName>
        <fullName evidence="3">Hypothetical_protein</fullName>
    </submittedName>
</protein>
<reference evidence="2" key="1">
    <citation type="submission" date="2023-06" db="EMBL/GenBank/DDBJ databases">
        <authorList>
            <person name="Kurt Z."/>
        </authorList>
    </citation>
    <scope>NUCLEOTIDE SEQUENCE</scope>
</reference>
<keyword evidence="1" id="KW-0472">Membrane</keyword>
<keyword evidence="1" id="KW-1133">Transmembrane helix</keyword>
<evidence type="ECO:0000313" key="4">
    <source>
        <dbReference type="Proteomes" id="UP001642409"/>
    </source>
</evidence>
<name>A0AA86RI51_9EUKA</name>
<feature type="transmembrane region" description="Helical" evidence="1">
    <location>
        <begin position="118"/>
        <end position="140"/>
    </location>
</feature>
<dbReference type="AlphaFoldDB" id="A0AA86RI51"/>
<reference evidence="3 4" key="2">
    <citation type="submission" date="2024-07" db="EMBL/GenBank/DDBJ databases">
        <authorList>
            <person name="Akdeniz Z."/>
        </authorList>
    </citation>
    <scope>NUCLEOTIDE SEQUENCE [LARGE SCALE GENOMIC DNA]</scope>
</reference>